<evidence type="ECO:0000313" key="2">
    <source>
        <dbReference type="Proteomes" id="UP001501461"/>
    </source>
</evidence>
<evidence type="ECO:0000313" key="1">
    <source>
        <dbReference type="EMBL" id="GAA2031292.1"/>
    </source>
</evidence>
<keyword evidence="2" id="KW-1185">Reference proteome</keyword>
<name>A0ABP5FSR7_9MICC</name>
<organism evidence="1 2">
    <name type="scientific">Yaniella flava</name>
    <dbReference type="NCBI Taxonomy" id="287930"/>
    <lineage>
        <taxon>Bacteria</taxon>
        <taxon>Bacillati</taxon>
        <taxon>Actinomycetota</taxon>
        <taxon>Actinomycetes</taxon>
        <taxon>Micrococcales</taxon>
        <taxon>Micrococcaceae</taxon>
        <taxon>Yaniella</taxon>
    </lineage>
</organism>
<comment type="caution">
    <text evidence="1">The sequence shown here is derived from an EMBL/GenBank/DDBJ whole genome shotgun (WGS) entry which is preliminary data.</text>
</comment>
<gene>
    <name evidence="1" type="ORF">GCM10009720_09460</name>
</gene>
<dbReference type="EMBL" id="BAAAMN010000014">
    <property type="protein sequence ID" value="GAA2031292.1"/>
    <property type="molecule type" value="Genomic_DNA"/>
</dbReference>
<reference evidence="2" key="1">
    <citation type="journal article" date="2019" name="Int. J. Syst. Evol. Microbiol.">
        <title>The Global Catalogue of Microorganisms (GCM) 10K type strain sequencing project: providing services to taxonomists for standard genome sequencing and annotation.</title>
        <authorList>
            <consortium name="The Broad Institute Genomics Platform"/>
            <consortium name="The Broad Institute Genome Sequencing Center for Infectious Disease"/>
            <person name="Wu L."/>
            <person name="Ma J."/>
        </authorList>
    </citation>
    <scope>NUCLEOTIDE SEQUENCE [LARGE SCALE GENOMIC DNA]</scope>
    <source>
        <strain evidence="2">JCM 13595</strain>
    </source>
</reference>
<sequence>MSGLVCPCAVHRFVHYVVGLGLLAGWVRGWTVRAYGTMFGSVGVKCCNDLLLRLGAPVVPG</sequence>
<protein>
    <submittedName>
        <fullName evidence="1">Uncharacterized protein</fullName>
    </submittedName>
</protein>
<accession>A0ABP5FSR7</accession>
<dbReference type="Proteomes" id="UP001501461">
    <property type="component" value="Unassembled WGS sequence"/>
</dbReference>
<proteinExistence type="predicted"/>